<evidence type="ECO:0000313" key="4">
    <source>
        <dbReference type="EMBL" id="PQQ66848.1"/>
    </source>
</evidence>
<evidence type="ECO:0000256" key="1">
    <source>
        <dbReference type="SAM" id="MobiDB-lite"/>
    </source>
</evidence>
<sequence length="371" mass="42470">MRLINKRRFYKMKIIKISGIFLLIISLLLVFGCSSSKGFDSVKESGTADGYQHSKYEYNSYDDGSVEIIATESSGDTANYLSDISENTAIIETGENSVSSTNKILEERKIIRNANITLEVEDFEKAYSKIEYLISNIGFIQESRINKEKHYINSEEILLTSGVIIVRVEAAKFSTVLKDIKGLGLLIEENIKSDDVTEKFFDVESRLRVVRYQESRLEEYLKKVEDPDIIFKTEKQLTEIRHEIETLTGTLNKLNDLVELSTITINMDEKLPYEEKPEKEEESYLGKLKQAFLESFEEVVDFCAEFIIGVVAALPALFLLGIIFIIVFLIYKRFIRKKIKQKSDKKLKYNDKISGSNDEDPGSNNKDSDVK</sequence>
<dbReference type="AlphaFoldDB" id="A0A2S8RAM6"/>
<dbReference type="Pfam" id="PF14257">
    <property type="entry name" value="DUF4349"/>
    <property type="match status" value="1"/>
</dbReference>
<feature type="transmembrane region" description="Helical" evidence="2">
    <location>
        <begin position="306"/>
        <end position="331"/>
    </location>
</feature>
<proteinExistence type="predicted"/>
<name>A0A2S8RAM6_9FIRM</name>
<dbReference type="InterPro" id="IPR025645">
    <property type="entry name" value="DUF4349"/>
</dbReference>
<evidence type="ECO:0000259" key="3">
    <source>
        <dbReference type="Pfam" id="PF14257"/>
    </source>
</evidence>
<evidence type="ECO:0000313" key="5">
    <source>
        <dbReference type="Proteomes" id="UP000239720"/>
    </source>
</evidence>
<protein>
    <recommendedName>
        <fullName evidence="3">DUF4349 domain-containing protein</fullName>
    </recommendedName>
</protein>
<reference evidence="4 5" key="1">
    <citation type="journal article" date="2018" name="Syst. Appl. Microbiol.">
        <title>Characterization and high-quality draft genome sequence of Herbivorax saccincola A7, an anaerobic, alkaliphilic, thermophilic, cellulolytic, and xylanolytic bacterium.</title>
        <authorList>
            <person name="Aikawa S."/>
            <person name="Baramee S."/>
            <person name="Sermsathanaswadi J."/>
            <person name="Thianheng P."/>
            <person name="Tachaapaikoon C."/>
            <person name="Shikata A."/>
            <person name="Waeonukul R."/>
            <person name="Pason P."/>
            <person name="Ratanakhanokchai K."/>
            <person name="Kosugi A."/>
        </authorList>
    </citation>
    <scope>NUCLEOTIDE SEQUENCE [LARGE SCALE GENOMIC DNA]</scope>
    <source>
        <strain evidence="4 5">A7</strain>
    </source>
</reference>
<comment type="caution">
    <text evidence="4">The sequence shown here is derived from an EMBL/GenBank/DDBJ whole genome shotgun (WGS) entry which is preliminary data.</text>
</comment>
<keyword evidence="2" id="KW-0472">Membrane</keyword>
<organism evidence="4 5">
    <name type="scientific">Acetivibrio saccincola</name>
    <dbReference type="NCBI Taxonomy" id="1677857"/>
    <lineage>
        <taxon>Bacteria</taxon>
        <taxon>Bacillati</taxon>
        <taxon>Bacillota</taxon>
        <taxon>Clostridia</taxon>
        <taxon>Eubacteriales</taxon>
        <taxon>Oscillospiraceae</taxon>
        <taxon>Acetivibrio</taxon>
    </lineage>
</organism>
<feature type="domain" description="DUF4349" evidence="3">
    <location>
        <begin position="108"/>
        <end position="327"/>
    </location>
</feature>
<keyword evidence="2" id="KW-1133">Transmembrane helix</keyword>
<accession>A0A2S8RAM6</accession>
<feature type="region of interest" description="Disordered" evidence="1">
    <location>
        <begin position="342"/>
        <end position="371"/>
    </location>
</feature>
<keyword evidence="2" id="KW-0812">Transmembrane</keyword>
<feature type="compositionally biased region" description="Basic and acidic residues" evidence="1">
    <location>
        <begin position="342"/>
        <end position="351"/>
    </location>
</feature>
<evidence type="ECO:0000256" key="2">
    <source>
        <dbReference type="SAM" id="Phobius"/>
    </source>
</evidence>
<dbReference type="Proteomes" id="UP000239720">
    <property type="component" value="Unassembled WGS sequence"/>
</dbReference>
<dbReference type="PROSITE" id="PS51257">
    <property type="entry name" value="PROKAR_LIPOPROTEIN"/>
    <property type="match status" value="1"/>
</dbReference>
<dbReference type="EMBL" id="NEMB01000003">
    <property type="protein sequence ID" value="PQQ66848.1"/>
    <property type="molecule type" value="Genomic_DNA"/>
</dbReference>
<gene>
    <name evidence="4" type="ORF">B9R14_08895</name>
</gene>